<dbReference type="SUPFAM" id="SSF52738">
    <property type="entry name" value="Methylesterase CheB, C-terminal domain"/>
    <property type="match status" value="1"/>
</dbReference>
<dbReference type="PANTHER" id="PTHR42872:SF3">
    <property type="entry name" value="PROTEIN-GLUTAMATE METHYLESTERASE_PROTEIN-GLUTAMINE GLUTAMINASE 1"/>
    <property type="match status" value="1"/>
</dbReference>
<keyword evidence="4" id="KW-0145">Chemotaxis</keyword>
<accession>A0A1D9GAI6</accession>
<organism evidence="6 7">
    <name type="scientific">Moorena producens (strain JHB)</name>
    <dbReference type="NCBI Taxonomy" id="1454205"/>
    <lineage>
        <taxon>Bacteria</taxon>
        <taxon>Bacillati</taxon>
        <taxon>Cyanobacteriota</taxon>
        <taxon>Cyanophyceae</taxon>
        <taxon>Coleofasciculales</taxon>
        <taxon>Coleofasciculaceae</taxon>
        <taxon>Moorena</taxon>
    </lineage>
</organism>
<dbReference type="GO" id="GO:0006935">
    <property type="term" value="P:chemotaxis"/>
    <property type="evidence" value="ECO:0007669"/>
    <property type="project" value="UniProtKB-UniRule"/>
</dbReference>
<gene>
    <name evidence="6" type="ORF">BJP36_13410</name>
</gene>
<dbReference type="PROSITE" id="PS50122">
    <property type="entry name" value="CHEB"/>
    <property type="match status" value="1"/>
</dbReference>
<dbReference type="CDD" id="cd16433">
    <property type="entry name" value="CheB"/>
    <property type="match status" value="1"/>
</dbReference>
<name>A0A1D9GAI6_MOOP1</name>
<evidence type="ECO:0000313" key="6">
    <source>
        <dbReference type="EMBL" id="AOY84662.2"/>
    </source>
</evidence>
<evidence type="ECO:0000313" key="7">
    <source>
        <dbReference type="Proteomes" id="UP000176944"/>
    </source>
</evidence>
<keyword evidence="1 4" id="KW-0378">Hydrolase</keyword>
<evidence type="ECO:0000256" key="3">
    <source>
        <dbReference type="ARBA" id="ARBA00048267"/>
    </source>
</evidence>
<dbReference type="Proteomes" id="UP000176944">
    <property type="component" value="Chromosome"/>
</dbReference>
<dbReference type="PANTHER" id="PTHR42872">
    <property type="entry name" value="PROTEIN-GLUTAMATE METHYLESTERASE/PROTEIN-GLUTAMINE GLUTAMINASE"/>
    <property type="match status" value="1"/>
</dbReference>
<dbReference type="InterPro" id="IPR035909">
    <property type="entry name" value="CheB_C"/>
</dbReference>
<dbReference type="EMBL" id="CP017708">
    <property type="protein sequence ID" value="AOY84662.2"/>
    <property type="molecule type" value="Genomic_DNA"/>
</dbReference>
<reference evidence="7" key="1">
    <citation type="submission" date="2016-10" db="EMBL/GenBank/DDBJ databases">
        <title>Comparative genomics uncovers the prolific and rare metabolic potential of the cyanobacterial genus Moorea.</title>
        <authorList>
            <person name="Leao T."/>
            <person name="Castelao G."/>
            <person name="Korobeynikov A."/>
            <person name="Monroe E.A."/>
            <person name="Podell S."/>
            <person name="Glukhov E."/>
            <person name="Allen E."/>
            <person name="Gerwick W.H."/>
            <person name="Gerwick L."/>
        </authorList>
    </citation>
    <scope>NUCLEOTIDE SEQUENCE [LARGE SCALE GENOMIC DNA]</scope>
    <source>
        <strain evidence="7">JHB</strain>
    </source>
</reference>
<dbReference type="Pfam" id="PF01339">
    <property type="entry name" value="CheB_methylest"/>
    <property type="match status" value="1"/>
</dbReference>
<comment type="catalytic activity">
    <reaction evidence="3">
        <text>[protein]-L-glutamate 5-O-methyl ester + H2O = L-glutamyl-[protein] + methanol + H(+)</text>
        <dbReference type="Rhea" id="RHEA:23236"/>
        <dbReference type="Rhea" id="RHEA-COMP:10208"/>
        <dbReference type="Rhea" id="RHEA-COMP:10311"/>
        <dbReference type="ChEBI" id="CHEBI:15377"/>
        <dbReference type="ChEBI" id="CHEBI:15378"/>
        <dbReference type="ChEBI" id="CHEBI:17790"/>
        <dbReference type="ChEBI" id="CHEBI:29973"/>
        <dbReference type="ChEBI" id="CHEBI:82795"/>
        <dbReference type="EC" id="3.1.1.61"/>
    </reaction>
</comment>
<evidence type="ECO:0000256" key="2">
    <source>
        <dbReference type="ARBA" id="ARBA00039140"/>
    </source>
</evidence>
<dbReference type="InterPro" id="IPR000673">
    <property type="entry name" value="Sig_transdc_resp-reg_Me-estase"/>
</dbReference>
<evidence type="ECO:0000256" key="1">
    <source>
        <dbReference type="ARBA" id="ARBA00022801"/>
    </source>
</evidence>
<feature type="active site" evidence="4">
    <location>
        <position position="148"/>
    </location>
</feature>
<evidence type="ECO:0000256" key="4">
    <source>
        <dbReference type="PROSITE-ProRule" id="PRU00050"/>
    </source>
</evidence>
<sequence>MDSSNPYPENDTSQDASRAFDIVALASSAGGLKALMQILCDLPANFPAAIVVVQHLDPRHPSLMAHILSRRTFLEVKEAESEECLKPGTVYIAPPNRHLLVNTNGTLTLTQTELVHFLRPSADLMLDSVAASYKERAIAVILTGTGRDGAMGIEAIHKMGGKVIVQDQETAEFFGMPRAAINTGMVDWILPLPEIASALIKLVMVQTSKVNREQGIGNRE</sequence>
<dbReference type="Gene3D" id="3.40.50.180">
    <property type="entry name" value="Methylesterase CheB, C-terminal domain"/>
    <property type="match status" value="1"/>
</dbReference>
<proteinExistence type="predicted"/>
<dbReference type="GO" id="GO:0000156">
    <property type="term" value="F:phosphorelay response regulator activity"/>
    <property type="evidence" value="ECO:0007669"/>
    <property type="project" value="InterPro"/>
</dbReference>
<dbReference type="AlphaFoldDB" id="A0A1D9GAI6"/>
<dbReference type="GO" id="GO:0008984">
    <property type="term" value="F:protein-glutamate methylesterase activity"/>
    <property type="evidence" value="ECO:0007669"/>
    <property type="project" value="UniProtKB-EC"/>
</dbReference>
<dbReference type="GO" id="GO:0005737">
    <property type="term" value="C:cytoplasm"/>
    <property type="evidence" value="ECO:0007669"/>
    <property type="project" value="InterPro"/>
</dbReference>
<evidence type="ECO:0000259" key="5">
    <source>
        <dbReference type="PROSITE" id="PS50122"/>
    </source>
</evidence>
<feature type="domain" description="CheB-type methylesterase" evidence="5">
    <location>
        <begin position="6"/>
        <end position="206"/>
    </location>
</feature>
<feature type="active site" evidence="4">
    <location>
        <position position="28"/>
    </location>
</feature>
<protein>
    <recommendedName>
        <fullName evidence="2">protein-glutamate methylesterase</fullName>
        <ecNumber evidence="2">3.1.1.61</ecNumber>
    </recommendedName>
</protein>
<feature type="active site" evidence="4">
    <location>
        <position position="55"/>
    </location>
</feature>
<dbReference type="EC" id="3.1.1.61" evidence="2"/>